<feature type="binding site" evidence="3">
    <location>
        <position position="101"/>
    </location>
    <ligand>
        <name>a divalent metal cation</name>
        <dbReference type="ChEBI" id="CHEBI:60240"/>
        <label>1</label>
    </ligand>
</feature>
<evidence type="ECO:0000256" key="2">
    <source>
        <dbReference type="ARBA" id="ARBA00019069"/>
    </source>
</evidence>
<dbReference type="GeneID" id="112679565"/>
<dbReference type="NCBIfam" id="TIGR00486">
    <property type="entry name" value="YbgI_SA1388"/>
    <property type="match status" value="1"/>
</dbReference>
<dbReference type="InterPro" id="IPR017221">
    <property type="entry name" value="DUF34/NIF3_bac"/>
</dbReference>
<dbReference type="PANTHER" id="PTHR13799">
    <property type="entry name" value="NGG1 INTERACTING FACTOR 3"/>
    <property type="match status" value="1"/>
</dbReference>
<keyword evidence="3" id="KW-0479">Metal-binding</keyword>
<dbReference type="InterPro" id="IPR002678">
    <property type="entry name" value="DUF34/NIF3"/>
</dbReference>
<dbReference type="GO" id="GO:0005739">
    <property type="term" value="C:mitochondrion"/>
    <property type="evidence" value="ECO:0007669"/>
    <property type="project" value="TreeGrafter"/>
</dbReference>
<gene>
    <name evidence="5" type="primary">LOC112679565</name>
</gene>
<evidence type="ECO:0000313" key="4">
    <source>
        <dbReference type="Proteomes" id="UP000694846"/>
    </source>
</evidence>
<proteinExistence type="inferred from homology"/>
<keyword evidence="4" id="KW-1185">Reference proteome</keyword>
<feature type="binding site" evidence="3">
    <location>
        <position position="341"/>
    </location>
    <ligand>
        <name>a divalent metal cation</name>
        <dbReference type="ChEBI" id="CHEBI:60240"/>
        <label>1</label>
    </ligand>
</feature>
<dbReference type="AlphaFoldDB" id="A0A8B8F352"/>
<dbReference type="RefSeq" id="XP_025405209.1">
    <property type="nucleotide sequence ID" value="XM_025549424.1"/>
</dbReference>
<accession>A0A8B8F352</accession>
<sequence length="378" mass="42033">MLAKVSNSIYSCIRGASGSLSSHCVFNQLRNISKMANLKEVVSTLEKMAPLSLAESWDNVGLLIEPDVKKSIECVFLTNDLTEDVLEEAQNAKANLIISYHPPLFKPFKRIILKNWKDRITSRCLSQGIAVYSPHTSWDAVKEGLTDWLISCFDGSVTVLQPHSENPEFSHIVTVVSDTCEDSPLIVVNAFMELYPQFKLNNDLKILSTGHTQLKLLCNSNILSLFNEMTKYHYMSAFVQKNEMIPETDVGTGRLCHFREGLTIRNVIQRVKCHLKVNNLMVALARGSTLESTINSAATVAGSGASVLNGVNADLYLTGEMSHHEILDAVHNNVTVILANHSNTERGYLKVFADNLSQKIPQLRVCISNVDRDPLLFV</sequence>
<name>A0A8B8F352_9HEMI</name>
<feature type="binding site" evidence="3">
    <location>
        <position position="345"/>
    </location>
    <ligand>
        <name>a divalent metal cation</name>
        <dbReference type="ChEBI" id="CHEBI:60240"/>
        <label>1</label>
    </ligand>
</feature>
<dbReference type="Pfam" id="PF01784">
    <property type="entry name" value="DUF34_NIF3"/>
    <property type="match status" value="1"/>
</dbReference>
<dbReference type="GO" id="GO:0046872">
    <property type="term" value="F:metal ion binding"/>
    <property type="evidence" value="ECO:0007669"/>
    <property type="project" value="UniProtKB-KW"/>
</dbReference>
<dbReference type="PIRSF" id="PIRSF037489">
    <property type="entry name" value="UCP037489_NIF3_YqfO"/>
    <property type="match status" value="1"/>
</dbReference>
<evidence type="ECO:0000256" key="3">
    <source>
        <dbReference type="PIRSR" id="PIRSR602678-1"/>
    </source>
</evidence>
<dbReference type="SUPFAM" id="SSF102705">
    <property type="entry name" value="NIF3 (NGG1p interacting factor 3)-like"/>
    <property type="match status" value="1"/>
</dbReference>
<feature type="binding site" evidence="3">
    <location>
        <position position="139"/>
    </location>
    <ligand>
        <name>a divalent metal cation</name>
        <dbReference type="ChEBI" id="CHEBI:60240"/>
        <label>1</label>
    </ligand>
</feature>
<dbReference type="InterPro" id="IPR036069">
    <property type="entry name" value="DUF34/NIF3_sf"/>
</dbReference>
<dbReference type="PANTHER" id="PTHR13799:SF13">
    <property type="entry name" value="NIF3-LIKE PROTEIN 1"/>
    <property type="match status" value="1"/>
</dbReference>
<dbReference type="FunFam" id="3.40.1390.30:FF:000001">
    <property type="entry name" value="GTP cyclohydrolase 1 type 2"/>
    <property type="match status" value="1"/>
</dbReference>
<reference evidence="5" key="1">
    <citation type="submission" date="2025-08" db="UniProtKB">
        <authorList>
            <consortium name="RefSeq"/>
        </authorList>
    </citation>
    <scope>IDENTIFICATION</scope>
    <source>
        <tissue evidence="5">Whole body</tissue>
    </source>
</reference>
<organism evidence="4 5">
    <name type="scientific">Sipha flava</name>
    <name type="common">yellow sugarcane aphid</name>
    <dbReference type="NCBI Taxonomy" id="143950"/>
    <lineage>
        <taxon>Eukaryota</taxon>
        <taxon>Metazoa</taxon>
        <taxon>Ecdysozoa</taxon>
        <taxon>Arthropoda</taxon>
        <taxon>Hexapoda</taxon>
        <taxon>Insecta</taxon>
        <taxon>Pterygota</taxon>
        <taxon>Neoptera</taxon>
        <taxon>Paraneoptera</taxon>
        <taxon>Hemiptera</taxon>
        <taxon>Sternorrhyncha</taxon>
        <taxon>Aphidomorpha</taxon>
        <taxon>Aphidoidea</taxon>
        <taxon>Aphididae</taxon>
        <taxon>Sipha</taxon>
    </lineage>
</organism>
<dbReference type="OrthoDB" id="284782at2759"/>
<dbReference type="Proteomes" id="UP000694846">
    <property type="component" value="Unplaced"/>
</dbReference>
<dbReference type="Gene3D" id="3.40.1390.30">
    <property type="entry name" value="NIF3 (NGG1p interacting factor 3)-like"/>
    <property type="match status" value="2"/>
</dbReference>
<dbReference type="CTD" id="9391"/>
<evidence type="ECO:0000256" key="1">
    <source>
        <dbReference type="ARBA" id="ARBA00006964"/>
    </source>
</evidence>
<evidence type="ECO:0000313" key="5">
    <source>
        <dbReference type="RefSeq" id="XP_025405209.1"/>
    </source>
</evidence>
<comment type="similarity">
    <text evidence="1">Belongs to the GTP cyclohydrolase I type 2/NIF3 family.</text>
</comment>
<protein>
    <recommendedName>
        <fullName evidence="2">NIF3-like protein 1</fullName>
    </recommendedName>
</protein>